<keyword evidence="2" id="KW-1133">Transmembrane helix</keyword>
<proteinExistence type="predicted"/>
<sequence>MLAVTLALCSLVRPTVLPDLRVAKAEVGARAVASAFAVSLAPAIAFAEEVAQSSDELEYGSVSAPDFILPLGAGLAILTALLPIALRSGDDAAREMQERDADTFGKSMDSVGSKRKK</sequence>
<protein>
    <submittedName>
        <fullName evidence="4">Uncharacterized protein</fullName>
    </submittedName>
</protein>
<evidence type="ECO:0000256" key="1">
    <source>
        <dbReference type="SAM" id="MobiDB-lite"/>
    </source>
</evidence>
<feature type="compositionally biased region" description="Basic and acidic residues" evidence="1">
    <location>
        <begin position="93"/>
        <end position="103"/>
    </location>
</feature>
<dbReference type="Proteomes" id="UP000751190">
    <property type="component" value="Unassembled WGS sequence"/>
</dbReference>
<keyword evidence="2" id="KW-0472">Membrane</keyword>
<evidence type="ECO:0000313" key="4">
    <source>
        <dbReference type="EMBL" id="KAG8469900.1"/>
    </source>
</evidence>
<accession>A0A8J5Y1Y5</accession>
<feature type="signal peptide" evidence="3">
    <location>
        <begin position="1"/>
        <end position="18"/>
    </location>
</feature>
<comment type="caution">
    <text evidence="4">The sequence shown here is derived from an EMBL/GenBank/DDBJ whole genome shotgun (WGS) entry which is preliminary data.</text>
</comment>
<evidence type="ECO:0000313" key="5">
    <source>
        <dbReference type="Proteomes" id="UP000751190"/>
    </source>
</evidence>
<gene>
    <name evidence="4" type="ORF">KFE25_006355</name>
</gene>
<dbReference type="AlphaFoldDB" id="A0A8J5Y1Y5"/>
<dbReference type="EMBL" id="JAGTXO010000002">
    <property type="protein sequence ID" value="KAG8469900.1"/>
    <property type="molecule type" value="Genomic_DNA"/>
</dbReference>
<evidence type="ECO:0000256" key="2">
    <source>
        <dbReference type="SAM" id="Phobius"/>
    </source>
</evidence>
<keyword evidence="2" id="KW-0812">Transmembrane</keyword>
<keyword evidence="5" id="KW-1185">Reference proteome</keyword>
<feature type="region of interest" description="Disordered" evidence="1">
    <location>
        <begin position="93"/>
        <end position="117"/>
    </location>
</feature>
<organism evidence="4 5">
    <name type="scientific">Diacronema lutheri</name>
    <name type="common">Unicellular marine alga</name>
    <name type="synonym">Monochrysis lutheri</name>
    <dbReference type="NCBI Taxonomy" id="2081491"/>
    <lineage>
        <taxon>Eukaryota</taxon>
        <taxon>Haptista</taxon>
        <taxon>Haptophyta</taxon>
        <taxon>Pavlovophyceae</taxon>
        <taxon>Pavlovales</taxon>
        <taxon>Pavlovaceae</taxon>
        <taxon>Diacronema</taxon>
    </lineage>
</organism>
<dbReference type="OrthoDB" id="204918at2759"/>
<name>A0A8J5Y1Y5_DIALT</name>
<keyword evidence="3" id="KW-0732">Signal</keyword>
<reference evidence="4" key="1">
    <citation type="submission" date="2021-05" db="EMBL/GenBank/DDBJ databases">
        <title>The genome of the haptophyte Pavlova lutheri (Diacronema luteri, Pavlovales) - a model for lipid biosynthesis in eukaryotic algae.</title>
        <authorList>
            <person name="Hulatt C.J."/>
            <person name="Posewitz M.C."/>
        </authorList>
    </citation>
    <scope>NUCLEOTIDE SEQUENCE</scope>
    <source>
        <strain evidence="4">NIVA-4/92</strain>
    </source>
</reference>
<evidence type="ECO:0000256" key="3">
    <source>
        <dbReference type="SAM" id="SignalP"/>
    </source>
</evidence>
<feature type="transmembrane region" description="Helical" evidence="2">
    <location>
        <begin position="67"/>
        <end position="86"/>
    </location>
</feature>
<feature type="chain" id="PRO_5035310846" evidence="3">
    <location>
        <begin position="19"/>
        <end position="117"/>
    </location>
</feature>